<evidence type="ECO:0000313" key="9">
    <source>
        <dbReference type="Proteomes" id="UP000193450"/>
    </source>
</evidence>
<dbReference type="InterPro" id="IPR053378">
    <property type="entry name" value="Prenyl_diphosphate_synthase"/>
</dbReference>
<protein>
    <submittedName>
        <fullName evidence="8">Geranyl transferase</fullName>
    </submittedName>
</protein>
<dbReference type="KEGG" id="osg:BST96_04670"/>
<evidence type="ECO:0000256" key="2">
    <source>
        <dbReference type="ARBA" id="ARBA00006706"/>
    </source>
</evidence>
<dbReference type="GO" id="GO:0005737">
    <property type="term" value="C:cytoplasm"/>
    <property type="evidence" value="ECO:0007669"/>
    <property type="project" value="UniProtKB-ARBA"/>
</dbReference>
<gene>
    <name evidence="8" type="ORF">BST96_04670</name>
</gene>
<comment type="similarity">
    <text evidence="2 7">Belongs to the FPP/GGPP synthase family.</text>
</comment>
<evidence type="ECO:0000256" key="6">
    <source>
        <dbReference type="ARBA" id="ARBA00023229"/>
    </source>
</evidence>
<dbReference type="Proteomes" id="UP000193450">
    <property type="component" value="Chromosome"/>
</dbReference>
<keyword evidence="6" id="KW-0414">Isoprene biosynthesis</keyword>
<dbReference type="SFLD" id="SFLDS00005">
    <property type="entry name" value="Isoprenoid_Synthase_Type_I"/>
    <property type="match status" value="1"/>
</dbReference>
<dbReference type="OrthoDB" id="9805316at2"/>
<evidence type="ECO:0000256" key="1">
    <source>
        <dbReference type="ARBA" id="ARBA00001946"/>
    </source>
</evidence>
<reference evidence="8 9" key="1">
    <citation type="submission" date="2016-11" db="EMBL/GenBank/DDBJ databases">
        <title>Trade-off between light-utilization and light-protection in marine flavobacteria.</title>
        <authorList>
            <person name="Kumagai Y."/>
        </authorList>
    </citation>
    <scope>NUCLEOTIDE SEQUENCE [LARGE SCALE GENOMIC DNA]</scope>
    <source>
        <strain evidence="8 9">NBRC 107125</strain>
    </source>
</reference>
<dbReference type="CDD" id="cd00685">
    <property type="entry name" value="Trans_IPPS_HT"/>
    <property type="match status" value="1"/>
</dbReference>
<dbReference type="GO" id="GO:0016114">
    <property type="term" value="P:terpenoid biosynthetic process"/>
    <property type="evidence" value="ECO:0007669"/>
    <property type="project" value="UniProtKB-ARBA"/>
</dbReference>
<evidence type="ECO:0000313" key="8">
    <source>
        <dbReference type="EMBL" id="ARN73469.1"/>
    </source>
</evidence>
<keyword evidence="9" id="KW-1185">Reference proteome</keyword>
<dbReference type="AlphaFoldDB" id="A0A1X9ND61"/>
<dbReference type="STRING" id="716816.BST96_04670"/>
<keyword evidence="5" id="KW-0460">Magnesium</keyword>
<sequence length="307" mass="32821">MSESFPAFLQQAKQRADKALSLYLGDFNSTYTSADSSDYLARLQQAMHYSLVNGGKRVRPVLVYAAANAIDPGAISASNADKVACAVEMIHAYSLIHDDLPAMDDDDLRRGQPTCHKAFDEATAILAGDALQSRAFELLTELEECPATTQLELLKILTAASGQQGMVGGQAIDLNAVDQSIDLQHLETIHRLKTGALIRAAVAMGATLAKASPQQLQALDQYAQAIGLAFQVQDDILDIESDTATLGKTQGADEALNKPTYPALLGLDGAKDKAQQLHQQALDALAELGENAGTLRDLSSYIISRTH</sequence>
<dbReference type="GO" id="GO:0004659">
    <property type="term" value="F:prenyltransferase activity"/>
    <property type="evidence" value="ECO:0007669"/>
    <property type="project" value="InterPro"/>
</dbReference>
<accession>A0A1X9ND61</accession>
<dbReference type="NCBIfam" id="NF045485">
    <property type="entry name" value="FPPsyn"/>
    <property type="match status" value="1"/>
</dbReference>
<organism evidence="8 9">
    <name type="scientific">Oceanicoccus sagamiensis</name>
    <dbReference type="NCBI Taxonomy" id="716816"/>
    <lineage>
        <taxon>Bacteria</taxon>
        <taxon>Pseudomonadati</taxon>
        <taxon>Pseudomonadota</taxon>
        <taxon>Gammaproteobacteria</taxon>
        <taxon>Cellvibrionales</taxon>
        <taxon>Spongiibacteraceae</taxon>
        <taxon>Oceanicoccus</taxon>
    </lineage>
</organism>
<keyword evidence="4" id="KW-0479">Metal-binding</keyword>
<dbReference type="InterPro" id="IPR000092">
    <property type="entry name" value="Polyprenyl_synt"/>
</dbReference>
<dbReference type="Pfam" id="PF00348">
    <property type="entry name" value="polyprenyl_synt"/>
    <property type="match status" value="1"/>
</dbReference>
<dbReference type="PANTHER" id="PTHR43281:SF1">
    <property type="entry name" value="FARNESYL DIPHOSPHATE SYNTHASE"/>
    <property type="match status" value="1"/>
</dbReference>
<evidence type="ECO:0000256" key="5">
    <source>
        <dbReference type="ARBA" id="ARBA00022842"/>
    </source>
</evidence>
<dbReference type="PROSITE" id="PS00444">
    <property type="entry name" value="POLYPRENYL_SYNTHASE_2"/>
    <property type="match status" value="1"/>
</dbReference>
<comment type="cofactor">
    <cofactor evidence="1">
        <name>Mg(2+)</name>
        <dbReference type="ChEBI" id="CHEBI:18420"/>
    </cofactor>
</comment>
<dbReference type="SUPFAM" id="SSF48576">
    <property type="entry name" value="Terpenoid synthases"/>
    <property type="match status" value="1"/>
</dbReference>
<dbReference type="GO" id="GO:0008654">
    <property type="term" value="P:phospholipid biosynthetic process"/>
    <property type="evidence" value="ECO:0007669"/>
    <property type="project" value="UniProtKB-ARBA"/>
</dbReference>
<dbReference type="EMBL" id="CP019343">
    <property type="protein sequence ID" value="ARN73469.1"/>
    <property type="molecule type" value="Genomic_DNA"/>
</dbReference>
<evidence type="ECO:0000256" key="3">
    <source>
        <dbReference type="ARBA" id="ARBA00022679"/>
    </source>
</evidence>
<dbReference type="SFLD" id="SFLDG01017">
    <property type="entry name" value="Polyprenyl_Transferase_Like"/>
    <property type="match status" value="1"/>
</dbReference>
<dbReference type="InterPro" id="IPR008949">
    <property type="entry name" value="Isoprenoid_synthase_dom_sf"/>
</dbReference>
<dbReference type="Gene3D" id="1.10.600.10">
    <property type="entry name" value="Farnesyl Diphosphate Synthase"/>
    <property type="match status" value="1"/>
</dbReference>
<dbReference type="PROSITE" id="PS00723">
    <property type="entry name" value="POLYPRENYL_SYNTHASE_1"/>
    <property type="match status" value="1"/>
</dbReference>
<dbReference type="FunFam" id="1.10.600.10:FF:000001">
    <property type="entry name" value="Geranylgeranyl diphosphate synthase"/>
    <property type="match status" value="1"/>
</dbReference>
<name>A0A1X9ND61_9GAMM</name>
<dbReference type="PANTHER" id="PTHR43281">
    <property type="entry name" value="FARNESYL DIPHOSPHATE SYNTHASE"/>
    <property type="match status" value="1"/>
</dbReference>
<keyword evidence="3 7" id="KW-0808">Transferase</keyword>
<dbReference type="RefSeq" id="WP_085757580.1">
    <property type="nucleotide sequence ID" value="NZ_CP019343.1"/>
</dbReference>
<dbReference type="InterPro" id="IPR033749">
    <property type="entry name" value="Polyprenyl_synt_CS"/>
</dbReference>
<dbReference type="GO" id="GO:0046872">
    <property type="term" value="F:metal ion binding"/>
    <property type="evidence" value="ECO:0007669"/>
    <property type="project" value="UniProtKB-KW"/>
</dbReference>
<evidence type="ECO:0000256" key="4">
    <source>
        <dbReference type="ARBA" id="ARBA00022723"/>
    </source>
</evidence>
<evidence type="ECO:0000256" key="7">
    <source>
        <dbReference type="RuleBase" id="RU004466"/>
    </source>
</evidence>
<proteinExistence type="inferred from homology"/>